<evidence type="ECO:0000313" key="2">
    <source>
        <dbReference type="EMBL" id="PHY95405.1"/>
    </source>
</evidence>
<feature type="compositionally biased region" description="Polar residues" evidence="1">
    <location>
        <begin position="12"/>
        <end position="22"/>
    </location>
</feature>
<evidence type="ECO:0000256" key="1">
    <source>
        <dbReference type="SAM" id="MobiDB-lite"/>
    </source>
</evidence>
<accession>A0A2G4RI43</accession>
<feature type="region of interest" description="Disordered" evidence="1">
    <location>
        <begin position="1"/>
        <end position="73"/>
    </location>
</feature>
<feature type="region of interest" description="Disordered" evidence="1">
    <location>
        <begin position="121"/>
        <end position="141"/>
    </location>
</feature>
<dbReference type="RefSeq" id="WP_099540303.1">
    <property type="nucleotide sequence ID" value="NZ_PEBQ01000010.1"/>
</dbReference>
<feature type="compositionally biased region" description="Basic and acidic residues" evidence="1">
    <location>
        <begin position="37"/>
        <end position="59"/>
    </location>
</feature>
<organism evidence="2 3">
    <name type="scientific">Acetobacter pomorum</name>
    <dbReference type="NCBI Taxonomy" id="65959"/>
    <lineage>
        <taxon>Bacteria</taxon>
        <taxon>Pseudomonadati</taxon>
        <taxon>Pseudomonadota</taxon>
        <taxon>Alphaproteobacteria</taxon>
        <taxon>Acetobacterales</taxon>
        <taxon>Acetobacteraceae</taxon>
        <taxon>Acetobacter</taxon>
    </lineage>
</organism>
<comment type="caution">
    <text evidence="2">The sequence shown here is derived from an EMBL/GenBank/DDBJ whole genome shotgun (WGS) entry which is preliminary data.</text>
</comment>
<keyword evidence="3" id="KW-1185">Reference proteome</keyword>
<proteinExistence type="predicted"/>
<dbReference type="EMBL" id="PEBQ01000010">
    <property type="protein sequence ID" value="PHY95405.1"/>
    <property type="molecule type" value="Genomic_DNA"/>
</dbReference>
<sequence>MLDLFSWAEANKVSTSPKSSAPATKKEPPTVTAVTRELQKTDDLEKSRSDKAKAKERSNEQQTIDRYPEFKGLPPIPSGWIEEKFVLTHQPGTNLLPDDVKPESLARLTSEHIGPEICELEPDAQDAEYRDEISFSPLPSP</sequence>
<dbReference type="AlphaFoldDB" id="A0A2G4RI43"/>
<evidence type="ECO:0000313" key="3">
    <source>
        <dbReference type="Proteomes" id="UP000228751"/>
    </source>
</evidence>
<protein>
    <submittedName>
        <fullName evidence="2">Uncharacterized protein</fullName>
    </submittedName>
</protein>
<dbReference type="Proteomes" id="UP000228751">
    <property type="component" value="Unassembled WGS sequence"/>
</dbReference>
<gene>
    <name evidence="2" type="ORF">CSR02_01325</name>
</gene>
<reference evidence="2 3" key="1">
    <citation type="submission" date="2017-10" db="EMBL/GenBank/DDBJ databases">
        <title>Genomic analysis of the genus Acetobacter.</title>
        <authorList>
            <person name="Kim K.H."/>
            <person name="Chun B.H."/>
            <person name="Son A.R."/>
            <person name="Jeon C.O."/>
        </authorList>
    </citation>
    <scope>NUCLEOTIDE SEQUENCE [LARGE SCALE GENOMIC DNA]</scope>
    <source>
        <strain evidence="2 3">LHT 2458</strain>
    </source>
</reference>
<name>A0A2G4RI43_9PROT</name>